<dbReference type="Gene3D" id="2.170.140.10">
    <property type="entry name" value="Chitin binding domain"/>
    <property type="match status" value="2"/>
</dbReference>
<dbReference type="SMART" id="SM00494">
    <property type="entry name" value="ChtBD2"/>
    <property type="match status" value="2"/>
</dbReference>
<evidence type="ECO:0000259" key="2">
    <source>
        <dbReference type="PROSITE" id="PS50234"/>
    </source>
</evidence>
<feature type="signal peptide" evidence="1">
    <location>
        <begin position="1"/>
        <end position="23"/>
    </location>
</feature>
<feature type="domain" description="VWFA" evidence="2">
    <location>
        <begin position="30"/>
        <end position="215"/>
    </location>
</feature>
<dbReference type="AlphaFoldDB" id="A0A210QHT5"/>
<feature type="domain" description="Chitin-binding type-2" evidence="3">
    <location>
        <begin position="246"/>
        <end position="301"/>
    </location>
</feature>
<evidence type="ECO:0000313" key="5">
    <source>
        <dbReference type="Proteomes" id="UP000242188"/>
    </source>
</evidence>
<dbReference type="SUPFAM" id="SSF53300">
    <property type="entry name" value="vWA-like"/>
    <property type="match status" value="1"/>
</dbReference>
<dbReference type="OrthoDB" id="6139734at2759"/>
<evidence type="ECO:0000256" key="1">
    <source>
        <dbReference type="SAM" id="SignalP"/>
    </source>
</evidence>
<gene>
    <name evidence="4" type="ORF">KP79_PYT16292</name>
</gene>
<dbReference type="SUPFAM" id="SSF57625">
    <property type="entry name" value="Invertebrate chitin-binding proteins"/>
    <property type="match status" value="2"/>
</dbReference>
<comment type="caution">
    <text evidence="4">The sequence shown here is derived from an EMBL/GenBank/DDBJ whole genome shotgun (WGS) entry which is preliminary data.</text>
</comment>
<keyword evidence="1" id="KW-0732">Signal</keyword>
<dbReference type="PROSITE" id="PS50234">
    <property type="entry name" value="VWFA"/>
    <property type="match status" value="1"/>
</dbReference>
<dbReference type="GO" id="GO:0005576">
    <property type="term" value="C:extracellular region"/>
    <property type="evidence" value="ECO:0007669"/>
    <property type="project" value="InterPro"/>
</dbReference>
<feature type="domain" description="Chitin-binding type-2" evidence="3">
    <location>
        <begin position="302"/>
        <end position="357"/>
    </location>
</feature>
<sequence length="358" mass="40407">MMGNSILWIVLLSIIYTLHSVKSDCTGKADIIFAIPGNLDIPGEEFFPFERFLVMIVDHFVLNSENINVGLVLYGNEPIAISYPQPFRDQAATNARITLLSQRNLYIDKLYGKSDVTGALTLMRHMFRNPAGFPLVMPRPGVRKIGVLFTNGRMDVQETQAVVNATRGIKSDDVTMYIIGRAPIGPEFLEIGSDPCKLFSMGSFIDGLPSLLPYLGSSICTALDPSINVTEQNCFPRFWQPDPNPPVACPSLNALFQDPYNCAYYYKCFQNVPIREPCPDNMLFDNNIKTCNLKESVSCFTQVQCPQPVGLFRHPFDCSKFVNCFDNIPYIQKCNPMLYFDEDEKRCRDRTMVNCPVH</sequence>
<evidence type="ECO:0000313" key="4">
    <source>
        <dbReference type="EMBL" id="OWF48246.1"/>
    </source>
</evidence>
<dbReference type="InterPro" id="IPR002557">
    <property type="entry name" value="Chitin-bd_dom"/>
</dbReference>
<dbReference type="InterPro" id="IPR036508">
    <property type="entry name" value="Chitin-bd_dom_sf"/>
</dbReference>
<protein>
    <submittedName>
        <fullName evidence="4">Matrilin-2</fullName>
    </submittedName>
</protein>
<dbReference type="InterPro" id="IPR002035">
    <property type="entry name" value="VWF_A"/>
</dbReference>
<dbReference type="STRING" id="6573.A0A210QHT5"/>
<accession>A0A210QHT5</accession>
<dbReference type="Pfam" id="PF00092">
    <property type="entry name" value="VWA"/>
    <property type="match status" value="1"/>
</dbReference>
<proteinExistence type="predicted"/>
<dbReference type="InterPro" id="IPR050525">
    <property type="entry name" value="ECM_Assembly_Org"/>
</dbReference>
<evidence type="ECO:0000259" key="3">
    <source>
        <dbReference type="PROSITE" id="PS50940"/>
    </source>
</evidence>
<dbReference type="Gene3D" id="3.40.50.410">
    <property type="entry name" value="von Willebrand factor, type A domain"/>
    <property type="match status" value="1"/>
</dbReference>
<reference evidence="4 5" key="1">
    <citation type="journal article" date="2017" name="Nat. Ecol. Evol.">
        <title>Scallop genome provides insights into evolution of bilaterian karyotype and development.</title>
        <authorList>
            <person name="Wang S."/>
            <person name="Zhang J."/>
            <person name="Jiao W."/>
            <person name="Li J."/>
            <person name="Xun X."/>
            <person name="Sun Y."/>
            <person name="Guo X."/>
            <person name="Huan P."/>
            <person name="Dong B."/>
            <person name="Zhang L."/>
            <person name="Hu X."/>
            <person name="Sun X."/>
            <person name="Wang J."/>
            <person name="Zhao C."/>
            <person name="Wang Y."/>
            <person name="Wang D."/>
            <person name="Huang X."/>
            <person name="Wang R."/>
            <person name="Lv J."/>
            <person name="Li Y."/>
            <person name="Zhang Z."/>
            <person name="Liu B."/>
            <person name="Lu W."/>
            <person name="Hui Y."/>
            <person name="Liang J."/>
            <person name="Zhou Z."/>
            <person name="Hou R."/>
            <person name="Li X."/>
            <person name="Liu Y."/>
            <person name="Li H."/>
            <person name="Ning X."/>
            <person name="Lin Y."/>
            <person name="Zhao L."/>
            <person name="Xing Q."/>
            <person name="Dou J."/>
            <person name="Li Y."/>
            <person name="Mao J."/>
            <person name="Guo H."/>
            <person name="Dou H."/>
            <person name="Li T."/>
            <person name="Mu C."/>
            <person name="Jiang W."/>
            <person name="Fu Q."/>
            <person name="Fu X."/>
            <person name="Miao Y."/>
            <person name="Liu J."/>
            <person name="Yu Q."/>
            <person name="Li R."/>
            <person name="Liao H."/>
            <person name="Li X."/>
            <person name="Kong Y."/>
            <person name="Jiang Z."/>
            <person name="Chourrout D."/>
            <person name="Li R."/>
            <person name="Bao Z."/>
        </authorList>
    </citation>
    <scope>NUCLEOTIDE SEQUENCE [LARGE SCALE GENOMIC DNA]</scope>
    <source>
        <strain evidence="4 5">PY_sf001</strain>
    </source>
</reference>
<name>A0A210QHT5_MIZYE</name>
<dbReference type="PROSITE" id="PS50940">
    <property type="entry name" value="CHIT_BIND_II"/>
    <property type="match status" value="2"/>
</dbReference>
<organism evidence="4 5">
    <name type="scientific">Mizuhopecten yessoensis</name>
    <name type="common">Japanese scallop</name>
    <name type="synonym">Patinopecten yessoensis</name>
    <dbReference type="NCBI Taxonomy" id="6573"/>
    <lineage>
        <taxon>Eukaryota</taxon>
        <taxon>Metazoa</taxon>
        <taxon>Spiralia</taxon>
        <taxon>Lophotrochozoa</taxon>
        <taxon>Mollusca</taxon>
        <taxon>Bivalvia</taxon>
        <taxon>Autobranchia</taxon>
        <taxon>Pteriomorphia</taxon>
        <taxon>Pectinida</taxon>
        <taxon>Pectinoidea</taxon>
        <taxon>Pectinidae</taxon>
        <taxon>Mizuhopecten</taxon>
    </lineage>
</organism>
<keyword evidence="5" id="KW-1185">Reference proteome</keyword>
<feature type="chain" id="PRO_5012713279" evidence="1">
    <location>
        <begin position="24"/>
        <end position="358"/>
    </location>
</feature>
<dbReference type="Pfam" id="PF01607">
    <property type="entry name" value="CBM_14"/>
    <property type="match status" value="2"/>
</dbReference>
<dbReference type="GO" id="GO:0008061">
    <property type="term" value="F:chitin binding"/>
    <property type="evidence" value="ECO:0007669"/>
    <property type="project" value="InterPro"/>
</dbReference>
<dbReference type="EMBL" id="NEDP02003636">
    <property type="protein sequence ID" value="OWF48246.1"/>
    <property type="molecule type" value="Genomic_DNA"/>
</dbReference>
<dbReference type="Proteomes" id="UP000242188">
    <property type="component" value="Unassembled WGS sequence"/>
</dbReference>
<dbReference type="InterPro" id="IPR036465">
    <property type="entry name" value="vWFA_dom_sf"/>
</dbReference>
<dbReference type="PANTHER" id="PTHR24020">
    <property type="entry name" value="COLLAGEN ALPHA"/>
    <property type="match status" value="1"/>
</dbReference>